<proteinExistence type="predicted"/>
<feature type="compositionally biased region" description="Pro residues" evidence="1">
    <location>
        <begin position="90"/>
        <end position="105"/>
    </location>
</feature>
<feature type="compositionally biased region" description="Low complexity" evidence="1">
    <location>
        <begin position="24"/>
        <end position="41"/>
    </location>
</feature>
<gene>
    <name evidence="2" type="ORF">SETIT_8G079700v2</name>
</gene>
<evidence type="ECO:0000256" key="1">
    <source>
        <dbReference type="SAM" id="MobiDB-lite"/>
    </source>
</evidence>
<dbReference type="EMBL" id="CM003535">
    <property type="protein sequence ID" value="RCV37638.1"/>
    <property type="molecule type" value="Genomic_DNA"/>
</dbReference>
<sequence>MRRSRPTASGGGRRRIHRPPRPPSIAWFISSPASSSSIPAELPRRRRLPARLRRRNAASASAPPPSLPAPPPAGEPPRIPLGPQVTSNSQPPPPNPYPNSNPPEFSPDLKKTLSWHSMIGQQISSVGGAKLREYGIGTRACVCRSNYPILQIFDPGPYLPNVSPSPVSTPLGLLYICTKSRLEAYERTEPKEKSRGSRRWMNQTKGIQSHSQNLIRTSYRTCTSKKSTSG</sequence>
<feature type="compositionally biased region" description="Basic and acidic residues" evidence="1">
    <location>
        <begin position="186"/>
        <end position="195"/>
    </location>
</feature>
<feature type="compositionally biased region" description="Polar residues" evidence="1">
    <location>
        <begin position="200"/>
        <end position="212"/>
    </location>
</feature>
<feature type="compositionally biased region" description="Pro residues" evidence="1">
    <location>
        <begin position="62"/>
        <end position="80"/>
    </location>
</feature>
<reference evidence="2" key="1">
    <citation type="journal article" date="2012" name="Nat. Biotechnol.">
        <title>Reference genome sequence of the model plant Setaria.</title>
        <authorList>
            <person name="Bennetzen J.L."/>
            <person name="Schmutz J."/>
            <person name="Wang H."/>
            <person name="Percifield R."/>
            <person name="Hawkins J."/>
            <person name="Pontaroli A.C."/>
            <person name="Estep M."/>
            <person name="Feng L."/>
            <person name="Vaughn J.N."/>
            <person name="Grimwood J."/>
            <person name="Jenkins J."/>
            <person name="Barry K."/>
            <person name="Lindquist E."/>
            <person name="Hellsten U."/>
            <person name="Deshpande S."/>
            <person name="Wang X."/>
            <person name="Wu X."/>
            <person name="Mitros T."/>
            <person name="Triplett J."/>
            <person name="Yang X."/>
            <person name="Ye C.Y."/>
            <person name="Mauro-Herrera M."/>
            <person name="Wang L."/>
            <person name="Li P."/>
            <person name="Sharma M."/>
            <person name="Sharma R."/>
            <person name="Ronald P.C."/>
            <person name="Panaud O."/>
            <person name="Kellogg E.A."/>
            <person name="Brutnell T.P."/>
            <person name="Doust A.N."/>
            <person name="Tuskan G.A."/>
            <person name="Rokhsar D."/>
            <person name="Devos K.M."/>
        </authorList>
    </citation>
    <scope>NUCLEOTIDE SEQUENCE [LARGE SCALE GENOMIC DNA]</scope>
    <source>
        <strain evidence="2">Yugu1</strain>
    </source>
</reference>
<organism evidence="2">
    <name type="scientific">Setaria italica</name>
    <name type="common">Foxtail millet</name>
    <name type="synonym">Panicum italicum</name>
    <dbReference type="NCBI Taxonomy" id="4555"/>
    <lineage>
        <taxon>Eukaryota</taxon>
        <taxon>Viridiplantae</taxon>
        <taxon>Streptophyta</taxon>
        <taxon>Embryophyta</taxon>
        <taxon>Tracheophyta</taxon>
        <taxon>Spermatophyta</taxon>
        <taxon>Magnoliopsida</taxon>
        <taxon>Liliopsida</taxon>
        <taxon>Poales</taxon>
        <taxon>Poaceae</taxon>
        <taxon>PACMAD clade</taxon>
        <taxon>Panicoideae</taxon>
        <taxon>Panicodae</taxon>
        <taxon>Paniceae</taxon>
        <taxon>Cenchrinae</taxon>
        <taxon>Setaria</taxon>
    </lineage>
</organism>
<reference evidence="2" key="2">
    <citation type="submission" date="2015-07" db="EMBL/GenBank/DDBJ databases">
        <authorList>
            <person name="Noorani M."/>
        </authorList>
    </citation>
    <scope>NUCLEOTIDE SEQUENCE</scope>
    <source>
        <strain evidence="2">Yugu1</strain>
    </source>
</reference>
<dbReference type="KEGG" id="sita:101772642"/>
<feature type="region of interest" description="Disordered" evidence="1">
    <location>
        <begin position="1"/>
        <end position="110"/>
    </location>
</feature>
<accession>A0A368S5E9</accession>
<protein>
    <submittedName>
        <fullName evidence="2">Uncharacterized protein</fullName>
    </submittedName>
</protein>
<evidence type="ECO:0000313" key="2">
    <source>
        <dbReference type="EMBL" id="RCV37638.1"/>
    </source>
</evidence>
<dbReference type="AlphaFoldDB" id="A0A368S5E9"/>
<name>A0A368S5E9_SETIT</name>
<feature type="compositionally biased region" description="Basic residues" evidence="1">
    <location>
        <begin position="44"/>
        <end position="56"/>
    </location>
</feature>
<feature type="region of interest" description="Disordered" evidence="1">
    <location>
        <begin position="186"/>
        <end position="212"/>
    </location>
</feature>